<keyword evidence="3" id="KW-0808">Transferase</keyword>
<dbReference type="Proteomes" id="UP000238823">
    <property type="component" value="Unassembled WGS sequence"/>
</dbReference>
<keyword evidence="3" id="KW-0418">Kinase</keyword>
<feature type="domain" description="Histidine kinase/HSP90-like ATPase" evidence="1">
    <location>
        <begin position="133"/>
        <end position="237"/>
    </location>
</feature>
<name>A0A2S9XS45_9BACT</name>
<evidence type="ECO:0000313" key="4">
    <source>
        <dbReference type="Proteomes" id="UP000238823"/>
    </source>
</evidence>
<evidence type="ECO:0000259" key="2">
    <source>
        <dbReference type="Pfam" id="PF14213"/>
    </source>
</evidence>
<gene>
    <name evidence="3" type="ORF">ENSA7_73170</name>
</gene>
<evidence type="ECO:0000313" key="3">
    <source>
        <dbReference type="EMBL" id="PRP95683.1"/>
    </source>
</evidence>
<sequence length="410" mass="44460">MLTLTVGRTMRLAPTVAGPPEGWHLDGLDPNPRSICVRCAEPPLMFAEPIAVAMLGAWATYQRELGRDIIIDRSLQSPIAFRSGLLSALAGRTKGGSTTSLFFRLCTEQETQDKLGSFVEAILKTTPEAERIAHYCLADLAQNVFDHARTGGQGAFCAVSLDKRTSRVRLAVADCGQGIPATIKPHYEGDLDDLDSLLLALEPELSGNSARDGVNRGVGLYFVRRLALAASGGFCAITEGLSARASARNPSDFTPKFTSLRHRWQGTAVAVTFNAIGSEYSGPMQAIKDEIEGRGPRYADIRFFRKSANAPDWHRVEIKCDRGKFALDRERAIAIAQDQVLPLLRRGVKVELDFTGVAKATQAFCHALIVPLVRGGGDDVLGRLHFVGCSARTRSPICFAVNYATAEDDI</sequence>
<dbReference type="EMBL" id="PVNL01000136">
    <property type="protein sequence ID" value="PRP95683.1"/>
    <property type="molecule type" value="Genomic_DNA"/>
</dbReference>
<dbReference type="Pfam" id="PF14213">
    <property type="entry name" value="DUF4325"/>
    <property type="match status" value="1"/>
</dbReference>
<evidence type="ECO:0000259" key="1">
    <source>
        <dbReference type="Pfam" id="PF02518"/>
    </source>
</evidence>
<feature type="domain" description="DUF4325" evidence="2">
    <location>
        <begin position="338"/>
        <end position="390"/>
    </location>
</feature>
<organism evidence="3 4">
    <name type="scientific">Enhygromyxa salina</name>
    <dbReference type="NCBI Taxonomy" id="215803"/>
    <lineage>
        <taxon>Bacteria</taxon>
        <taxon>Pseudomonadati</taxon>
        <taxon>Myxococcota</taxon>
        <taxon>Polyangia</taxon>
        <taxon>Nannocystales</taxon>
        <taxon>Nannocystaceae</taxon>
        <taxon>Enhygromyxa</taxon>
    </lineage>
</organism>
<proteinExistence type="predicted"/>
<dbReference type="OrthoDB" id="9780487at2"/>
<dbReference type="Pfam" id="PF02518">
    <property type="entry name" value="HATPase_c"/>
    <property type="match status" value="1"/>
</dbReference>
<dbReference type="GO" id="GO:0016301">
    <property type="term" value="F:kinase activity"/>
    <property type="evidence" value="ECO:0007669"/>
    <property type="project" value="UniProtKB-KW"/>
</dbReference>
<comment type="caution">
    <text evidence="3">The sequence shown here is derived from an EMBL/GenBank/DDBJ whole genome shotgun (WGS) entry which is preliminary data.</text>
</comment>
<protein>
    <submittedName>
        <fullName evidence="3">Histidine kinase-, DNA gyrase B-, and HSP90-like ATPase</fullName>
    </submittedName>
</protein>
<dbReference type="SUPFAM" id="SSF55874">
    <property type="entry name" value="ATPase domain of HSP90 chaperone/DNA topoisomerase II/histidine kinase"/>
    <property type="match status" value="1"/>
</dbReference>
<dbReference type="InterPro" id="IPR003594">
    <property type="entry name" value="HATPase_dom"/>
</dbReference>
<dbReference type="InterPro" id="IPR025474">
    <property type="entry name" value="DUF4325"/>
</dbReference>
<dbReference type="InterPro" id="IPR036890">
    <property type="entry name" value="HATPase_C_sf"/>
</dbReference>
<dbReference type="Gene3D" id="3.30.565.10">
    <property type="entry name" value="Histidine kinase-like ATPase, C-terminal domain"/>
    <property type="match status" value="1"/>
</dbReference>
<accession>A0A2S9XS45</accession>
<reference evidence="3 4" key="1">
    <citation type="submission" date="2018-03" db="EMBL/GenBank/DDBJ databases">
        <title>Draft Genome Sequences of the Obligatory Marine Myxobacteria Enhygromyxa salina SWB007.</title>
        <authorList>
            <person name="Poehlein A."/>
            <person name="Moghaddam J.A."/>
            <person name="Harms H."/>
            <person name="Alanjari M."/>
            <person name="Koenig G.M."/>
            <person name="Daniel R."/>
            <person name="Schaeberle T.F."/>
        </authorList>
    </citation>
    <scope>NUCLEOTIDE SEQUENCE [LARGE SCALE GENOMIC DNA]</scope>
    <source>
        <strain evidence="3 4">SWB007</strain>
    </source>
</reference>
<dbReference type="AlphaFoldDB" id="A0A2S9XS45"/>